<name>A0A843WKS7_COLES</name>
<dbReference type="SUPFAM" id="SSF53474">
    <property type="entry name" value="alpha/beta-Hydrolases"/>
    <property type="match status" value="1"/>
</dbReference>
<gene>
    <name evidence="2" type="ORF">Taro_041153</name>
</gene>
<evidence type="ECO:0000256" key="1">
    <source>
        <dbReference type="SAM" id="MobiDB-lite"/>
    </source>
</evidence>
<evidence type="ECO:0000313" key="3">
    <source>
        <dbReference type="Proteomes" id="UP000652761"/>
    </source>
</evidence>
<dbReference type="PANTHER" id="PTHR12277">
    <property type="entry name" value="ALPHA/BETA HYDROLASE DOMAIN-CONTAINING PROTEIN"/>
    <property type="match status" value="1"/>
</dbReference>
<feature type="region of interest" description="Disordered" evidence="1">
    <location>
        <begin position="207"/>
        <end position="292"/>
    </location>
</feature>
<proteinExistence type="predicted"/>
<dbReference type="InterPro" id="IPR029058">
    <property type="entry name" value="AB_hydrolase_fold"/>
</dbReference>
<accession>A0A843WKS7</accession>
<feature type="region of interest" description="Disordered" evidence="1">
    <location>
        <begin position="1"/>
        <end position="34"/>
    </location>
</feature>
<sequence>MVENEAEISEELSGRLSRSGRRDDDDESDFEDLDPELIKAVEHERYFLNPRLMYADIAHVDDKMDAYRMRTGTYSDSQLQYAIGRVSPGLVASPQPQFSSKPAISNLWTCDYQGKLKFSGGLKLVASPFVISQGTADEVVDWSHGKQLWELCKEKYDPLWLKGGHHCDLELFPEYVRHLKKFISTVEKSPSLRKTWGKSVDGFEPPRHSTDCYEASRKSTDHREKPRPSVDHLRDKDHKSSNMEKLDKLKISFEHMEKSRRSVDCLEKSRRKAEKLERARKSVDRLDRIQSG</sequence>
<dbReference type="PANTHER" id="PTHR12277:SF81">
    <property type="entry name" value="PROTEIN ABHD13"/>
    <property type="match status" value="1"/>
</dbReference>
<feature type="compositionally biased region" description="Acidic residues" evidence="1">
    <location>
        <begin position="1"/>
        <end position="10"/>
    </location>
</feature>
<feature type="compositionally biased region" description="Acidic residues" evidence="1">
    <location>
        <begin position="24"/>
        <end position="34"/>
    </location>
</feature>
<reference evidence="2" key="1">
    <citation type="submission" date="2017-07" db="EMBL/GenBank/DDBJ databases">
        <title>Taro Niue Genome Assembly and Annotation.</title>
        <authorList>
            <person name="Atibalentja N."/>
            <person name="Keating K."/>
            <person name="Fields C.J."/>
        </authorList>
    </citation>
    <scope>NUCLEOTIDE SEQUENCE</scope>
    <source>
        <strain evidence="2">Niue_2</strain>
        <tissue evidence="2">Leaf</tissue>
    </source>
</reference>
<comment type="caution">
    <text evidence="2">The sequence shown here is derived from an EMBL/GenBank/DDBJ whole genome shotgun (WGS) entry which is preliminary data.</text>
</comment>
<dbReference type="EMBL" id="NMUH01004086">
    <property type="protein sequence ID" value="MQM08297.1"/>
    <property type="molecule type" value="Genomic_DNA"/>
</dbReference>
<dbReference type="AlphaFoldDB" id="A0A843WKS7"/>
<keyword evidence="3" id="KW-1185">Reference proteome</keyword>
<protein>
    <submittedName>
        <fullName evidence="2">Uncharacterized protein</fullName>
    </submittedName>
</protein>
<evidence type="ECO:0000313" key="2">
    <source>
        <dbReference type="EMBL" id="MQM08297.1"/>
    </source>
</evidence>
<dbReference type="OrthoDB" id="446723at2759"/>
<dbReference type="Proteomes" id="UP000652761">
    <property type="component" value="Unassembled WGS sequence"/>
</dbReference>
<organism evidence="2 3">
    <name type="scientific">Colocasia esculenta</name>
    <name type="common">Wild taro</name>
    <name type="synonym">Arum esculentum</name>
    <dbReference type="NCBI Taxonomy" id="4460"/>
    <lineage>
        <taxon>Eukaryota</taxon>
        <taxon>Viridiplantae</taxon>
        <taxon>Streptophyta</taxon>
        <taxon>Embryophyta</taxon>
        <taxon>Tracheophyta</taxon>
        <taxon>Spermatophyta</taxon>
        <taxon>Magnoliopsida</taxon>
        <taxon>Liliopsida</taxon>
        <taxon>Araceae</taxon>
        <taxon>Aroideae</taxon>
        <taxon>Colocasieae</taxon>
        <taxon>Colocasia</taxon>
    </lineage>
</organism>